<organism evidence="2 3">
    <name type="scientific">Kitasatospora cheerisanensis KCTC 2395</name>
    <dbReference type="NCBI Taxonomy" id="1348663"/>
    <lineage>
        <taxon>Bacteria</taxon>
        <taxon>Bacillati</taxon>
        <taxon>Actinomycetota</taxon>
        <taxon>Actinomycetes</taxon>
        <taxon>Kitasatosporales</taxon>
        <taxon>Streptomycetaceae</taxon>
        <taxon>Kitasatospora</taxon>
    </lineage>
</organism>
<proteinExistence type="predicted"/>
<reference evidence="2 3" key="1">
    <citation type="submission" date="2014-05" db="EMBL/GenBank/DDBJ databases">
        <title>Draft Genome Sequence of Kitasatospora cheerisanensis KCTC 2395.</title>
        <authorList>
            <person name="Nam D.H."/>
        </authorList>
    </citation>
    <scope>NUCLEOTIDE SEQUENCE [LARGE SCALE GENOMIC DNA]</scope>
    <source>
        <strain evidence="2 3">KCTC 2395</strain>
    </source>
</reference>
<dbReference type="EMBL" id="JNBY01000095">
    <property type="protein sequence ID" value="KDN83438.1"/>
    <property type="molecule type" value="Genomic_DNA"/>
</dbReference>
<feature type="region of interest" description="Disordered" evidence="1">
    <location>
        <begin position="1"/>
        <end position="36"/>
    </location>
</feature>
<comment type="caution">
    <text evidence="2">The sequence shown here is derived from an EMBL/GenBank/DDBJ whole genome shotgun (WGS) entry which is preliminary data.</text>
</comment>
<accession>A0A066YPG2</accession>
<gene>
    <name evidence="2" type="ORF">KCH_49200</name>
</gene>
<dbReference type="HOGENOM" id="CLU_2898247_0_0_11"/>
<evidence type="ECO:0000313" key="3">
    <source>
        <dbReference type="Proteomes" id="UP000027178"/>
    </source>
</evidence>
<keyword evidence="3" id="KW-1185">Reference proteome</keyword>
<sequence length="62" mass="6510">MSCGRGARARKTRNPAAAPRGRGDGDRVPVEATDGASGLLGLPEDAVDLRLIQKRNATLWPA</sequence>
<evidence type="ECO:0000256" key="1">
    <source>
        <dbReference type="SAM" id="MobiDB-lite"/>
    </source>
</evidence>
<dbReference type="AlphaFoldDB" id="A0A066YPG2"/>
<protein>
    <submittedName>
        <fullName evidence="2">Uncharacterized protein</fullName>
    </submittedName>
</protein>
<name>A0A066YPG2_9ACTN</name>
<evidence type="ECO:0000313" key="2">
    <source>
        <dbReference type="EMBL" id="KDN83438.1"/>
    </source>
</evidence>
<dbReference type="Proteomes" id="UP000027178">
    <property type="component" value="Unassembled WGS sequence"/>
</dbReference>